<dbReference type="SMART" id="SM00388">
    <property type="entry name" value="HisKA"/>
    <property type="match status" value="1"/>
</dbReference>
<evidence type="ECO:0000256" key="3">
    <source>
        <dbReference type="ARBA" id="ARBA00022553"/>
    </source>
</evidence>
<evidence type="ECO:0000313" key="8">
    <source>
        <dbReference type="EMBL" id="SDF08697.1"/>
    </source>
</evidence>
<dbReference type="Pfam" id="PF08448">
    <property type="entry name" value="PAS_4"/>
    <property type="match status" value="1"/>
</dbReference>
<dbReference type="EC" id="2.7.13.3" evidence="2"/>
<dbReference type="InterPro" id="IPR003661">
    <property type="entry name" value="HisK_dim/P_dom"/>
</dbReference>
<protein>
    <recommendedName>
        <fullName evidence="2">histidine kinase</fullName>
        <ecNumber evidence="2">2.7.13.3</ecNumber>
    </recommendedName>
</protein>
<dbReference type="PROSITE" id="PS50112">
    <property type="entry name" value="PAS"/>
    <property type="match status" value="1"/>
</dbReference>
<keyword evidence="3" id="KW-0597">Phosphoprotein</keyword>
<evidence type="ECO:0000256" key="5">
    <source>
        <dbReference type="ARBA" id="ARBA00022777"/>
    </source>
</evidence>
<sequence>MLDNDNLYFLDGSGEMATLHREKNWSATPLGPPQNWPQSLRATLDIMLNSLFPMFLFWGDGHYCFYNDAYRPSLGNNGKHPSILGKGGRESWPEIWDDIGPMLKQVMEKGIPIWNEDLLLPIFRNGRIEDVYWTFCYSPVRDGSGNPAGVLTVCTETTDAVLANERLTESEQRFRGLADQSPMWIWMTDAEINVEYANRDLLDYIGLENISDFTGQVWQHIVHPEDLKIVTEAFSKAAEKRSGFSVDYRVRSAETGLYEWFTVKGVPRFEDGTLTGFIGTGMNVHRQKTFSEQLRKEVGMRTKELADSNNELEKSNKELQSFAYISSHDLQEPLRKIQTFCSILLASEYNRLSQKGKEKFDRMQSAAKRMQVLINDLLAYSRLDMEERNFETTELRTIVNEVKDDLTDEIAFKNAIVNLESSCDIVVVLFQFRQLLYNLISNSLKYVDKDTAPVIEISASPVRSSEIADSRAVPEIEYVHIRVSDNGIGFENGFSEKIFEVFQRLHGRDNYRGTGVGLAIVKKIAENHGGFVTAHGEPGRGADFNIYIPMRDKAFLEHNAMGTNPS</sequence>
<dbReference type="InterPro" id="IPR004358">
    <property type="entry name" value="Sig_transdc_His_kin-like_C"/>
</dbReference>
<dbReference type="NCBIfam" id="TIGR00229">
    <property type="entry name" value="sensory_box"/>
    <property type="match status" value="1"/>
</dbReference>
<dbReference type="PANTHER" id="PTHR43304:SF1">
    <property type="entry name" value="PAC DOMAIN-CONTAINING PROTEIN"/>
    <property type="match status" value="1"/>
</dbReference>
<dbReference type="Gene3D" id="3.30.565.10">
    <property type="entry name" value="Histidine kinase-like ATPase, C-terminal domain"/>
    <property type="match status" value="1"/>
</dbReference>
<dbReference type="GO" id="GO:0000155">
    <property type="term" value="F:phosphorelay sensor kinase activity"/>
    <property type="evidence" value="ECO:0007669"/>
    <property type="project" value="InterPro"/>
</dbReference>
<dbReference type="AlphaFoldDB" id="A0A1G7I7G9"/>
<comment type="catalytic activity">
    <reaction evidence="1">
        <text>ATP + protein L-histidine = ADP + protein N-phospho-L-histidine.</text>
        <dbReference type="EC" id="2.7.13.3"/>
    </reaction>
</comment>
<dbReference type="OrthoDB" id="9766459at2"/>
<dbReference type="Pfam" id="PF00512">
    <property type="entry name" value="HisKA"/>
    <property type="match status" value="1"/>
</dbReference>
<dbReference type="Pfam" id="PF08447">
    <property type="entry name" value="PAS_3"/>
    <property type="match status" value="1"/>
</dbReference>
<dbReference type="SMART" id="SM00091">
    <property type="entry name" value="PAS"/>
    <property type="match status" value="1"/>
</dbReference>
<dbReference type="STRING" id="641691.SAMN05421636_11144"/>
<gene>
    <name evidence="8" type="ORF">SAMN05421636_11144</name>
</gene>
<evidence type="ECO:0000313" key="9">
    <source>
        <dbReference type="Proteomes" id="UP000199109"/>
    </source>
</evidence>
<dbReference type="InterPro" id="IPR013656">
    <property type="entry name" value="PAS_4"/>
</dbReference>
<dbReference type="InterPro" id="IPR036097">
    <property type="entry name" value="HisK_dim/P_sf"/>
</dbReference>
<dbReference type="PROSITE" id="PS50109">
    <property type="entry name" value="HIS_KIN"/>
    <property type="match status" value="1"/>
</dbReference>
<dbReference type="InterPro" id="IPR000014">
    <property type="entry name" value="PAS"/>
</dbReference>
<dbReference type="CDD" id="cd00130">
    <property type="entry name" value="PAS"/>
    <property type="match status" value="1"/>
</dbReference>
<dbReference type="InterPro" id="IPR052162">
    <property type="entry name" value="Sensor_kinase/Photoreceptor"/>
</dbReference>
<dbReference type="PANTHER" id="PTHR43304">
    <property type="entry name" value="PHYTOCHROME-LIKE PROTEIN CPH1"/>
    <property type="match status" value="1"/>
</dbReference>
<dbReference type="Pfam" id="PF02518">
    <property type="entry name" value="HATPase_c"/>
    <property type="match status" value="1"/>
</dbReference>
<reference evidence="8 9" key="1">
    <citation type="submission" date="2016-10" db="EMBL/GenBank/DDBJ databases">
        <authorList>
            <person name="de Groot N.N."/>
        </authorList>
    </citation>
    <scope>NUCLEOTIDE SEQUENCE [LARGE SCALE GENOMIC DNA]</scope>
    <source>
        <strain evidence="8 9">DSM 23421</strain>
    </source>
</reference>
<dbReference type="Gene3D" id="3.30.450.20">
    <property type="entry name" value="PAS domain"/>
    <property type="match status" value="2"/>
</dbReference>
<dbReference type="InterPro" id="IPR003594">
    <property type="entry name" value="HATPase_dom"/>
</dbReference>
<evidence type="ECO:0000256" key="2">
    <source>
        <dbReference type="ARBA" id="ARBA00012438"/>
    </source>
</evidence>
<dbReference type="InterPro" id="IPR013655">
    <property type="entry name" value="PAS_fold_3"/>
</dbReference>
<dbReference type="InterPro" id="IPR005467">
    <property type="entry name" value="His_kinase_dom"/>
</dbReference>
<proteinExistence type="predicted"/>
<name>A0A1G7I7G9_9FLAO</name>
<dbReference type="InterPro" id="IPR036890">
    <property type="entry name" value="HATPase_C_sf"/>
</dbReference>
<dbReference type="Proteomes" id="UP000199109">
    <property type="component" value="Unassembled WGS sequence"/>
</dbReference>
<evidence type="ECO:0000256" key="1">
    <source>
        <dbReference type="ARBA" id="ARBA00000085"/>
    </source>
</evidence>
<dbReference type="SMART" id="SM00387">
    <property type="entry name" value="HATPase_c"/>
    <property type="match status" value="1"/>
</dbReference>
<accession>A0A1G7I7G9</accession>
<evidence type="ECO:0000259" key="7">
    <source>
        <dbReference type="PROSITE" id="PS50112"/>
    </source>
</evidence>
<dbReference type="SUPFAM" id="SSF55785">
    <property type="entry name" value="PYP-like sensor domain (PAS domain)"/>
    <property type="match status" value="2"/>
</dbReference>
<dbReference type="InterPro" id="IPR035965">
    <property type="entry name" value="PAS-like_dom_sf"/>
</dbReference>
<evidence type="ECO:0000256" key="4">
    <source>
        <dbReference type="ARBA" id="ARBA00022679"/>
    </source>
</evidence>
<keyword evidence="5" id="KW-0418">Kinase</keyword>
<dbReference type="SUPFAM" id="SSF47384">
    <property type="entry name" value="Homodimeric domain of signal transducing histidine kinase"/>
    <property type="match status" value="1"/>
</dbReference>
<feature type="domain" description="PAS" evidence="7">
    <location>
        <begin position="170"/>
        <end position="241"/>
    </location>
</feature>
<keyword evidence="9" id="KW-1185">Reference proteome</keyword>
<dbReference type="Gene3D" id="1.10.287.130">
    <property type="match status" value="1"/>
</dbReference>
<dbReference type="CDD" id="cd00082">
    <property type="entry name" value="HisKA"/>
    <property type="match status" value="1"/>
</dbReference>
<dbReference type="PRINTS" id="PR00344">
    <property type="entry name" value="BCTRLSENSOR"/>
</dbReference>
<dbReference type="RefSeq" id="WP_091873605.1">
    <property type="nucleotide sequence ID" value="NZ_FNAO01000011.1"/>
</dbReference>
<keyword evidence="4" id="KW-0808">Transferase</keyword>
<feature type="domain" description="Histidine kinase" evidence="6">
    <location>
        <begin position="325"/>
        <end position="552"/>
    </location>
</feature>
<evidence type="ECO:0000259" key="6">
    <source>
        <dbReference type="PROSITE" id="PS50109"/>
    </source>
</evidence>
<organism evidence="8 9">
    <name type="scientific">Pricia antarctica</name>
    <dbReference type="NCBI Taxonomy" id="641691"/>
    <lineage>
        <taxon>Bacteria</taxon>
        <taxon>Pseudomonadati</taxon>
        <taxon>Bacteroidota</taxon>
        <taxon>Flavobacteriia</taxon>
        <taxon>Flavobacteriales</taxon>
        <taxon>Flavobacteriaceae</taxon>
        <taxon>Pricia</taxon>
    </lineage>
</organism>
<dbReference type="SUPFAM" id="SSF55874">
    <property type="entry name" value="ATPase domain of HSP90 chaperone/DNA topoisomerase II/histidine kinase"/>
    <property type="match status" value="1"/>
</dbReference>
<dbReference type="EMBL" id="FNAO01000011">
    <property type="protein sequence ID" value="SDF08697.1"/>
    <property type="molecule type" value="Genomic_DNA"/>
</dbReference>